<evidence type="ECO:0000313" key="3">
    <source>
        <dbReference type="Proteomes" id="UP000887567"/>
    </source>
</evidence>
<protein>
    <submittedName>
        <fullName evidence="2">Uncharacterized protein</fullName>
    </submittedName>
</protein>
<evidence type="ECO:0000313" key="2">
    <source>
        <dbReference type="EnsemblMetazoa" id="XP_020914763.1"/>
    </source>
</evidence>
<feature type="compositionally biased region" description="Acidic residues" evidence="1">
    <location>
        <begin position="452"/>
        <end position="465"/>
    </location>
</feature>
<dbReference type="RefSeq" id="XP_020914763.1">
    <property type="nucleotide sequence ID" value="XM_021059104.2"/>
</dbReference>
<feature type="compositionally biased region" description="Basic and acidic residues" evidence="1">
    <location>
        <begin position="484"/>
        <end position="507"/>
    </location>
</feature>
<organism evidence="2 3">
    <name type="scientific">Exaiptasia diaphana</name>
    <name type="common">Tropical sea anemone</name>
    <name type="synonym">Aiptasia pulchella</name>
    <dbReference type="NCBI Taxonomy" id="2652724"/>
    <lineage>
        <taxon>Eukaryota</taxon>
        <taxon>Metazoa</taxon>
        <taxon>Cnidaria</taxon>
        <taxon>Anthozoa</taxon>
        <taxon>Hexacorallia</taxon>
        <taxon>Actiniaria</taxon>
        <taxon>Aiptasiidae</taxon>
        <taxon>Exaiptasia</taxon>
    </lineage>
</organism>
<dbReference type="AlphaFoldDB" id="A0A913Y5L1"/>
<evidence type="ECO:0000256" key="1">
    <source>
        <dbReference type="SAM" id="MobiDB-lite"/>
    </source>
</evidence>
<accession>A0A913Y5L1</accession>
<dbReference type="KEGG" id="epa:110252304"/>
<proteinExistence type="predicted"/>
<reference evidence="2" key="1">
    <citation type="submission" date="2022-11" db="UniProtKB">
        <authorList>
            <consortium name="EnsemblMetazoa"/>
        </authorList>
    </citation>
    <scope>IDENTIFICATION</scope>
</reference>
<dbReference type="GeneID" id="110252304"/>
<dbReference type="EnsemblMetazoa" id="XM_021059104.2">
    <property type="protein sequence ID" value="XP_020914763.1"/>
    <property type="gene ID" value="LOC110252304"/>
</dbReference>
<dbReference type="Proteomes" id="UP000887567">
    <property type="component" value="Unplaced"/>
</dbReference>
<dbReference type="OrthoDB" id="10071568at2759"/>
<sequence length="527" mass="59804">MAAKRVANDERKFVSLLTSKLKKGNHTFEDAELDLIFGDALSNLPDSDLKSGLKKHYETHLKKLKSVLLSKKLQEESATERHTKFIFFNEQDIDKVINEVKTSKSDKEKNRLFKGLWSSYPLLEDSQKIFTSLEDVNGLLAIEKCIHNTVGCFNKKNVLECLGFLLRVFSRECEACLTGSQESKCSDLASRLQRSIVIMNQRWHSGISMSPTGIPSQEESFEDLMAAMLSLYTDLLSSNENNDDSVIEKLASLMTTTIGHSPEHCMDAMLQITKPNERLLSLFRCILERNKGHLTHKQYIKFICLARLALKVSSLPDKRMSILKITENQRASPGFVAFLQKSNGSLVERLKITKKMTPSQLTASLLGDLSEDDVETFLDIATEHVTEDTAPEENEETDVTQANQTCDSQLFFIDSSGDVEDTEIDEVKVEENKARDSLLHKQMKAMMKEAQESESEDEDMFDEELSSMTKDLVESSDKDENEEKELSLKVKEDVNNSTENKDVERKTPLQPLRRSTRKSIKNDKLSM</sequence>
<keyword evidence="3" id="KW-1185">Reference proteome</keyword>
<feature type="region of interest" description="Disordered" evidence="1">
    <location>
        <begin position="445"/>
        <end position="527"/>
    </location>
</feature>
<name>A0A913Y5L1_EXADI</name>